<organism evidence="1 2">
    <name type="scientific">Zostera marina</name>
    <name type="common">Eelgrass</name>
    <dbReference type="NCBI Taxonomy" id="29655"/>
    <lineage>
        <taxon>Eukaryota</taxon>
        <taxon>Viridiplantae</taxon>
        <taxon>Streptophyta</taxon>
        <taxon>Embryophyta</taxon>
        <taxon>Tracheophyta</taxon>
        <taxon>Spermatophyta</taxon>
        <taxon>Magnoliopsida</taxon>
        <taxon>Liliopsida</taxon>
        <taxon>Zosteraceae</taxon>
        <taxon>Zostera</taxon>
    </lineage>
</organism>
<dbReference type="EMBL" id="LFYR01000692">
    <property type="protein sequence ID" value="KMZ71035.1"/>
    <property type="molecule type" value="Genomic_DNA"/>
</dbReference>
<protein>
    <submittedName>
        <fullName evidence="1">Uncharacterized protein</fullName>
    </submittedName>
</protein>
<gene>
    <name evidence="1" type="ORF">ZOSMA_18G01350</name>
</gene>
<evidence type="ECO:0000313" key="2">
    <source>
        <dbReference type="Proteomes" id="UP000036987"/>
    </source>
</evidence>
<accession>A0A0K9PS21</accession>
<evidence type="ECO:0000313" key="1">
    <source>
        <dbReference type="EMBL" id="KMZ71035.1"/>
    </source>
</evidence>
<dbReference type="Proteomes" id="UP000036987">
    <property type="component" value="Unassembled WGS sequence"/>
</dbReference>
<reference evidence="2" key="1">
    <citation type="journal article" date="2016" name="Nature">
        <title>The genome of the seagrass Zostera marina reveals angiosperm adaptation to the sea.</title>
        <authorList>
            <person name="Olsen J.L."/>
            <person name="Rouze P."/>
            <person name="Verhelst B."/>
            <person name="Lin Y.-C."/>
            <person name="Bayer T."/>
            <person name="Collen J."/>
            <person name="Dattolo E."/>
            <person name="De Paoli E."/>
            <person name="Dittami S."/>
            <person name="Maumus F."/>
            <person name="Michel G."/>
            <person name="Kersting A."/>
            <person name="Lauritano C."/>
            <person name="Lohaus R."/>
            <person name="Toepel M."/>
            <person name="Tonon T."/>
            <person name="Vanneste K."/>
            <person name="Amirebrahimi M."/>
            <person name="Brakel J."/>
            <person name="Bostroem C."/>
            <person name="Chovatia M."/>
            <person name="Grimwood J."/>
            <person name="Jenkins J.W."/>
            <person name="Jueterbock A."/>
            <person name="Mraz A."/>
            <person name="Stam W.T."/>
            <person name="Tice H."/>
            <person name="Bornberg-Bauer E."/>
            <person name="Green P.J."/>
            <person name="Pearson G.A."/>
            <person name="Procaccini G."/>
            <person name="Duarte C.M."/>
            <person name="Schmutz J."/>
            <person name="Reusch T.B.H."/>
            <person name="Van de Peer Y."/>
        </authorList>
    </citation>
    <scope>NUCLEOTIDE SEQUENCE [LARGE SCALE GENOMIC DNA]</scope>
    <source>
        <strain evidence="2">cv. Finnish</strain>
    </source>
</reference>
<sequence>MDLFYVPCSSSNTHGGTIESIRTVDNNSHTTPIYDKSITLFGHRIATDVSIAKGSCHLDIDSKISRKRKHVCSNEFDTDNIEDSIVDEDHQPIISLPSTSKKRPRLQRKNSLSFEERCFYLKQIPQRLFPSSYVRGAKNSH</sequence>
<dbReference type="AlphaFoldDB" id="A0A0K9PS21"/>
<keyword evidence="2" id="KW-1185">Reference proteome</keyword>
<proteinExistence type="predicted"/>
<comment type="caution">
    <text evidence="1">The sequence shown here is derived from an EMBL/GenBank/DDBJ whole genome shotgun (WGS) entry which is preliminary data.</text>
</comment>
<name>A0A0K9PS21_ZOSMR</name>